<feature type="signal peptide" evidence="4">
    <location>
        <begin position="1"/>
        <end position="24"/>
    </location>
</feature>
<keyword evidence="3" id="KW-0175">Coiled coil</keyword>
<keyword evidence="6" id="KW-1185">Reference proteome</keyword>
<reference evidence="5 6" key="1">
    <citation type="submission" date="2020-01" db="EMBL/GenBank/DDBJ databases">
        <title>Complete genome sequence of Chitinophaga sp. H33E-04 isolated from quinoa roots.</title>
        <authorList>
            <person name="Weon H.-Y."/>
            <person name="Lee S.A."/>
        </authorList>
    </citation>
    <scope>NUCLEOTIDE SEQUENCE [LARGE SCALE GENOMIC DNA]</scope>
    <source>
        <strain evidence="5 6">H33E-04</strain>
    </source>
</reference>
<dbReference type="Proteomes" id="UP000476411">
    <property type="component" value="Chromosome"/>
</dbReference>
<keyword evidence="2 4" id="KW-0732">Signal</keyword>
<sequence length="169" mass="19021">MLKKSTIVLASCALLSFVSATGFAQKMAYINMQQLVTSMPEAKRAFDTLQVYQNEMEKDGRELITDFQTQVAKYQEMEATLKPDLKELKLKQLEEAKANIEQYRARMEQRLAEKEQALTLPIITKAKKIVADLAAEKGFVCVLDNSKDIIITATCEDLMPAAKQKLGIK</sequence>
<dbReference type="SMART" id="SM00935">
    <property type="entry name" value="OmpH"/>
    <property type="match status" value="1"/>
</dbReference>
<evidence type="ECO:0000256" key="3">
    <source>
        <dbReference type="SAM" id="Coils"/>
    </source>
</evidence>
<dbReference type="Gene3D" id="3.30.910.20">
    <property type="entry name" value="Skp domain"/>
    <property type="match status" value="1"/>
</dbReference>
<dbReference type="GO" id="GO:0005829">
    <property type="term" value="C:cytosol"/>
    <property type="evidence" value="ECO:0007669"/>
    <property type="project" value="TreeGrafter"/>
</dbReference>
<dbReference type="InterPro" id="IPR024930">
    <property type="entry name" value="Skp_dom_sf"/>
</dbReference>
<evidence type="ECO:0000313" key="5">
    <source>
        <dbReference type="EMBL" id="QHS59370.1"/>
    </source>
</evidence>
<accession>A0A6B9ZAK2</accession>
<dbReference type="InterPro" id="IPR005632">
    <property type="entry name" value="Chaperone_Skp"/>
</dbReference>
<evidence type="ECO:0000256" key="4">
    <source>
        <dbReference type="SAM" id="SignalP"/>
    </source>
</evidence>
<dbReference type="RefSeq" id="WP_162331067.1">
    <property type="nucleotide sequence ID" value="NZ_CP048113.1"/>
</dbReference>
<evidence type="ECO:0000256" key="2">
    <source>
        <dbReference type="ARBA" id="ARBA00022729"/>
    </source>
</evidence>
<dbReference type="Pfam" id="PF03938">
    <property type="entry name" value="OmpH"/>
    <property type="match status" value="1"/>
</dbReference>
<feature type="coiled-coil region" evidence="3">
    <location>
        <begin position="86"/>
        <end position="117"/>
    </location>
</feature>
<dbReference type="EMBL" id="CP048113">
    <property type="protein sequence ID" value="QHS59370.1"/>
    <property type="molecule type" value="Genomic_DNA"/>
</dbReference>
<dbReference type="KEGG" id="chih:GWR21_07155"/>
<comment type="similarity">
    <text evidence="1">Belongs to the Skp family.</text>
</comment>
<dbReference type="GO" id="GO:0050821">
    <property type="term" value="P:protein stabilization"/>
    <property type="evidence" value="ECO:0007669"/>
    <property type="project" value="TreeGrafter"/>
</dbReference>
<evidence type="ECO:0000256" key="1">
    <source>
        <dbReference type="ARBA" id="ARBA00009091"/>
    </source>
</evidence>
<protein>
    <submittedName>
        <fullName evidence="5">OmpH family outer membrane protein</fullName>
    </submittedName>
</protein>
<name>A0A6B9ZAK2_9BACT</name>
<dbReference type="AlphaFoldDB" id="A0A6B9ZAK2"/>
<gene>
    <name evidence="5" type="ORF">GWR21_07155</name>
</gene>
<dbReference type="PANTHER" id="PTHR35089:SF1">
    <property type="entry name" value="CHAPERONE PROTEIN SKP"/>
    <property type="match status" value="1"/>
</dbReference>
<dbReference type="SUPFAM" id="SSF111384">
    <property type="entry name" value="OmpH-like"/>
    <property type="match status" value="1"/>
</dbReference>
<organism evidence="5 6">
    <name type="scientific">Chitinophaga agri</name>
    <dbReference type="NCBI Taxonomy" id="2703787"/>
    <lineage>
        <taxon>Bacteria</taxon>
        <taxon>Pseudomonadati</taxon>
        <taxon>Bacteroidota</taxon>
        <taxon>Chitinophagia</taxon>
        <taxon>Chitinophagales</taxon>
        <taxon>Chitinophagaceae</taxon>
        <taxon>Chitinophaga</taxon>
    </lineage>
</organism>
<dbReference type="PANTHER" id="PTHR35089">
    <property type="entry name" value="CHAPERONE PROTEIN SKP"/>
    <property type="match status" value="1"/>
</dbReference>
<feature type="chain" id="PRO_5025355085" evidence="4">
    <location>
        <begin position="25"/>
        <end position="169"/>
    </location>
</feature>
<evidence type="ECO:0000313" key="6">
    <source>
        <dbReference type="Proteomes" id="UP000476411"/>
    </source>
</evidence>
<proteinExistence type="inferred from homology"/>
<dbReference type="GO" id="GO:0051082">
    <property type="term" value="F:unfolded protein binding"/>
    <property type="evidence" value="ECO:0007669"/>
    <property type="project" value="InterPro"/>
</dbReference>